<accession>Q7S365</accession>
<sequence>MTAFFFSSFWHHVHLDASDGRGEIAVAKEKVAFSSYYLNRILLSAKIPSFGRQDGYFFVFWPIIDRYAAPSSLTALGGPMDYDLWCGSSMSLGPTTTLEL</sequence>
<keyword evidence="2" id="KW-1185">Reference proteome</keyword>
<gene>
    <name evidence="1" type="ORF">NCU08585</name>
</gene>
<organism evidence="1 2">
    <name type="scientific">Neurospora crassa (strain ATCC 24698 / 74-OR23-1A / CBS 708.71 / DSM 1257 / FGSC 987)</name>
    <dbReference type="NCBI Taxonomy" id="367110"/>
    <lineage>
        <taxon>Eukaryota</taxon>
        <taxon>Fungi</taxon>
        <taxon>Dikarya</taxon>
        <taxon>Ascomycota</taxon>
        <taxon>Pezizomycotina</taxon>
        <taxon>Sordariomycetes</taxon>
        <taxon>Sordariomycetidae</taxon>
        <taxon>Sordariales</taxon>
        <taxon>Sordariaceae</taxon>
        <taxon>Neurospora</taxon>
    </lineage>
</organism>
<dbReference type="RefSeq" id="XP_959103.1">
    <property type="nucleotide sequence ID" value="XM_954010.1"/>
</dbReference>
<dbReference type="GeneID" id="3875250"/>
<dbReference type="HOGENOM" id="CLU_2306826_0_0_1"/>
<dbReference type="EMBL" id="CM002236">
    <property type="protein sequence ID" value="EAA29867.1"/>
    <property type="molecule type" value="Genomic_DNA"/>
</dbReference>
<dbReference type="PaxDb" id="5141-EFNCRP00000008772"/>
<dbReference type="Proteomes" id="UP000001805">
    <property type="component" value="Chromosome 1, Linkage Group I"/>
</dbReference>
<dbReference type="AlphaFoldDB" id="Q7S365"/>
<evidence type="ECO:0000313" key="1">
    <source>
        <dbReference type="EMBL" id="EAA29867.1"/>
    </source>
</evidence>
<protein>
    <submittedName>
        <fullName evidence="1">Uncharacterized protein</fullName>
    </submittedName>
</protein>
<proteinExistence type="predicted"/>
<evidence type="ECO:0000313" key="2">
    <source>
        <dbReference type="Proteomes" id="UP000001805"/>
    </source>
</evidence>
<dbReference type="KEGG" id="ncr:NCU08585"/>
<dbReference type="InParanoid" id="Q7S365"/>
<reference evidence="1 2" key="1">
    <citation type="journal article" date="2003" name="Nature">
        <title>The genome sequence of the filamentous fungus Neurospora crassa.</title>
        <authorList>
            <person name="Galagan J.E."/>
            <person name="Calvo S.E."/>
            <person name="Borkovich K.A."/>
            <person name="Selker E.U."/>
            <person name="Read N.D."/>
            <person name="Jaffe D."/>
            <person name="FitzHugh W."/>
            <person name="Ma L.J."/>
            <person name="Smirnov S."/>
            <person name="Purcell S."/>
            <person name="Rehman B."/>
            <person name="Elkins T."/>
            <person name="Engels R."/>
            <person name="Wang S."/>
            <person name="Nielsen C.B."/>
            <person name="Butler J."/>
            <person name="Endrizzi M."/>
            <person name="Qui D."/>
            <person name="Ianakiev P."/>
            <person name="Bell-Pedersen D."/>
            <person name="Nelson M.A."/>
            <person name="Werner-Washburne M."/>
            <person name="Selitrennikoff C.P."/>
            <person name="Kinsey J.A."/>
            <person name="Braun E.L."/>
            <person name="Zelter A."/>
            <person name="Schulte U."/>
            <person name="Kothe G.O."/>
            <person name="Jedd G."/>
            <person name="Mewes W."/>
            <person name="Staben C."/>
            <person name="Marcotte E."/>
            <person name="Greenberg D."/>
            <person name="Roy A."/>
            <person name="Foley K."/>
            <person name="Naylor J."/>
            <person name="Stange-Thomann N."/>
            <person name="Barrett R."/>
            <person name="Gnerre S."/>
            <person name="Kamal M."/>
            <person name="Kamvysselis M."/>
            <person name="Mauceli E."/>
            <person name="Bielke C."/>
            <person name="Rudd S."/>
            <person name="Frishman D."/>
            <person name="Krystofova S."/>
            <person name="Rasmussen C."/>
            <person name="Metzenberg R.L."/>
            <person name="Perkins D.D."/>
            <person name="Kroken S."/>
            <person name="Cogoni C."/>
            <person name="Macino G."/>
            <person name="Catcheside D."/>
            <person name="Li W."/>
            <person name="Pratt R.J."/>
            <person name="Osmani S.A."/>
            <person name="DeSouza C.P."/>
            <person name="Glass L."/>
            <person name="Orbach M.J."/>
            <person name="Berglund J.A."/>
            <person name="Voelker R."/>
            <person name="Yarden O."/>
            <person name="Plamann M."/>
            <person name="Seiler S."/>
            <person name="Dunlap J."/>
            <person name="Radford A."/>
            <person name="Aramayo R."/>
            <person name="Natvig D.O."/>
            <person name="Alex L.A."/>
            <person name="Mannhaupt G."/>
            <person name="Ebbole D.J."/>
            <person name="Freitag M."/>
            <person name="Paulsen I."/>
            <person name="Sachs M.S."/>
            <person name="Lander E.S."/>
            <person name="Nusbaum C."/>
            <person name="Birren B."/>
        </authorList>
    </citation>
    <scope>NUCLEOTIDE SEQUENCE [LARGE SCALE GENOMIC DNA]</scope>
    <source>
        <strain evidence="2">ATCC 24698 / 74-OR23-1A / CBS 708.71 / DSM 1257 / FGSC 987</strain>
    </source>
</reference>
<dbReference type="VEuPathDB" id="FungiDB:NCU08585"/>
<name>Q7S365_NEUCR</name>